<protein>
    <recommendedName>
        <fullName evidence="3">Reverse transcriptase domain-containing protein</fullName>
    </recommendedName>
</protein>
<dbReference type="EMBL" id="JAVRJZ010000016">
    <property type="protein sequence ID" value="KAK2710508.1"/>
    <property type="molecule type" value="Genomic_DNA"/>
</dbReference>
<organism evidence="1 2">
    <name type="scientific">Artemia franciscana</name>
    <name type="common">Brine shrimp</name>
    <name type="synonym">Artemia sanfranciscana</name>
    <dbReference type="NCBI Taxonomy" id="6661"/>
    <lineage>
        <taxon>Eukaryota</taxon>
        <taxon>Metazoa</taxon>
        <taxon>Ecdysozoa</taxon>
        <taxon>Arthropoda</taxon>
        <taxon>Crustacea</taxon>
        <taxon>Branchiopoda</taxon>
        <taxon>Anostraca</taxon>
        <taxon>Artemiidae</taxon>
        <taxon>Artemia</taxon>
    </lineage>
</organism>
<evidence type="ECO:0000313" key="1">
    <source>
        <dbReference type="EMBL" id="KAK2710508.1"/>
    </source>
</evidence>
<keyword evidence="2" id="KW-1185">Reference proteome</keyword>
<dbReference type="AlphaFoldDB" id="A0AA88HK32"/>
<accession>A0AA88HK32</accession>
<reference evidence="1" key="1">
    <citation type="submission" date="2023-07" db="EMBL/GenBank/DDBJ databases">
        <title>Chromosome-level genome assembly of Artemia franciscana.</title>
        <authorList>
            <person name="Jo E."/>
        </authorList>
    </citation>
    <scope>NUCLEOTIDE SEQUENCE</scope>
    <source>
        <tissue evidence="1">Whole body</tissue>
    </source>
</reference>
<comment type="caution">
    <text evidence="1">The sequence shown here is derived from an EMBL/GenBank/DDBJ whole genome shotgun (WGS) entry which is preliminary data.</text>
</comment>
<dbReference type="Proteomes" id="UP001187531">
    <property type="component" value="Unassembled WGS sequence"/>
</dbReference>
<sequence length="299" mass="34122">MPYATNNIARKFKLKKTDWKAFSTALENVHIEEQLKDVSSSEEKIKIIQIVLMDVVDKVVPGINTHKLNHKITKWWNETCTKAKQDLKDAKSNYERLPTFYGYVEYQRKAAEFKKTAIAAKQENWINFLNKLDFRGPASRVCSTIKSLISGSQIAEAAVSLLDSVIEVPDPLSDCEIEVKAKVKRFSKSQKPIAYNQPFLTQDIEKVINHLTLTAPGEDIIFPQFVKALPKDWVAALLNIINEFWNEGQFPKIWKDGVVVLIPKVGKDKSKLENYRTITLLPVLGNVYELMVKQNEPSD</sequence>
<proteinExistence type="predicted"/>
<gene>
    <name evidence="1" type="ORF">QYM36_011888</name>
</gene>
<name>A0AA88HK32_ARTSF</name>
<evidence type="ECO:0000313" key="2">
    <source>
        <dbReference type="Proteomes" id="UP001187531"/>
    </source>
</evidence>
<evidence type="ECO:0008006" key="3">
    <source>
        <dbReference type="Google" id="ProtNLM"/>
    </source>
</evidence>
<dbReference type="PANTHER" id="PTHR19446">
    <property type="entry name" value="REVERSE TRANSCRIPTASES"/>
    <property type="match status" value="1"/>
</dbReference>